<protein>
    <submittedName>
        <fullName evidence="1">Uncharacterized protein</fullName>
    </submittedName>
</protein>
<organism evidence="1">
    <name type="scientific">viral metagenome</name>
    <dbReference type="NCBI Taxonomy" id="1070528"/>
    <lineage>
        <taxon>unclassified sequences</taxon>
        <taxon>metagenomes</taxon>
        <taxon>organismal metagenomes</taxon>
    </lineage>
</organism>
<proteinExistence type="predicted"/>
<evidence type="ECO:0000313" key="1">
    <source>
        <dbReference type="EMBL" id="QJA52730.1"/>
    </source>
</evidence>
<dbReference type="AlphaFoldDB" id="A0A6H1ZZU3"/>
<sequence length="67" mass="8105">MVVKEMVYDMEMDGVELAERIREIKKCEHEWKIRERKTFNAAAEKVTEIKKICVKCGTWIEDTRKDW</sequence>
<name>A0A6H1ZZU3_9ZZZZ</name>
<gene>
    <name evidence="1" type="ORF">TM448A02924_0007</name>
</gene>
<dbReference type="EMBL" id="MT144363">
    <property type="protein sequence ID" value="QJA52730.1"/>
    <property type="molecule type" value="Genomic_DNA"/>
</dbReference>
<accession>A0A6H1ZZU3</accession>
<reference evidence="1" key="1">
    <citation type="submission" date="2020-03" db="EMBL/GenBank/DDBJ databases">
        <title>The deep terrestrial virosphere.</title>
        <authorList>
            <person name="Holmfeldt K."/>
            <person name="Nilsson E."/>
            <person name="Simone D."/>
            <person name="Lopez-Fernandez M."/>
            <person name="Wu X."/>
            <person name="de Brujin I."/>
            <person name="Lundin D."/>
            <person name="Andersson A."/>
            <person name="Bertilsson S."/>
            <person name="Dopson M."/>
        </authorList>
    </citation>
    <scope>NUCLEOTIDE SEQUENCE</scope>
    <source>
        <strain evidence="1">TM448A02924</strain>
    </source>
</reference>